<evidence type="ECO:0000313" key="4">
    <source>
        <dbReference type="EMBL" id="MBP2184859.1"/>
    </source>
</evidence>
<evidence type="ECO:0000256" key="2">
    <source>
        <dbReference type="ARBA" id="ARBA00023002"/>
    </source>
</evidence>
<protein>
    <submittedName>
        <fullName evidence="4">Succinate-semialdehyde dehydrogenase/glutarate-semialdehyde dehydrogenase</fullName>
        <ecNumber evidence="4">1.2.1.16</ecNumber>
        <ecNumber evidence="4">1.2.1.20</ecNumber>
        <ecNumber evidence="4">1.2.1.79</ecNumber>
    </submittedName>
</protein>
<dbReference type="InterPro" id="IPR016161">
    <property type="entry name" value="Ald_DH/histidinol_DH"/>
</dbReference>
<dbReference type="Gene3D" id="3.40.605.10">
    <property type="entry name" value="Aldehyde Dehydrogenase, Chain A, domain 1"/>
    <property type="match status" value="1"/>
</dbReference>
<dbReference type="GO" id="GO:0036243">
    <property type="term" value="F:succinate-semialdehyde dehydrogenase (NADP+) activity"/>
    <property type="evidence" value="ECO:0007669"/>
    <property type="project" value="UniProtKB-EC"/>
</dbReference>
<dbReference type="EC" id="1.2.1.79" evidence="4"/>
<dbReference type="EMBL" id="JAGGMS010000001">
    <property type="protein sequence ID" value="MBP2184859.1"/>
    <property type="molecule type" value="Genomic_DNA"/>
</dbReference>
<evidence type="ECO:0000259" key="3">
    <source>
        <dbReference type="Pfam" id="PF00171"/>
    </source>
</evidence>
<accession>A0ABS4PZJ9</accession>
<comment type="similarity">
    <text evidence="1">Belongs to the aldehyde dehydrogenase family.</text>
</comment>
<proteinExistence type="inferred from homology"/>
<dbReference type="InterPro" id="IPR016162">
    <property type="entry name" value="Ald_DH_N"/>
</dbReference>
<dbReference type="Gene3D" id="3.40.309.10">
    <property type="entry name" value="Aldehyde Dehydrogenase, Chain A, domain 2"/>
    <property type="match status" value="1"/>
</dbReference>
<dbReference type="InterPro" id="IPR015590">
    <property type="entry name" value="Aldehyde_DH_dom"/>
</dbReference>
<comment type="caution">
    <text evidence="4">The sequence shown here is derived from an EMBL/GenBank/DDBJ whole genome shotgun (WGS) entry which is preliminary data.</text>
</comment>
<keyword evidence="5" id="KW-1185">Reference proteome</keyword>
<gene>
    <name evidence="4" type="ORF">JOM49_006385</name>
</gene>
<name>A0ABS4PZJ9_9PSEU</name>
<dbReference type="PANTHER" id="PTHR42804:SF1">
    <property type="entry name" value="ALDEHYDE DEHYDROGENASE-RELATED"/>
    <property type="match status" value="1"/>
</dbReference>
<sequence>MTGLEHRLEAVRALGRTVTARAAELEELALAALGFPRRVIRADIDLAARRLAVFGDLLPALRGREALGSVALALPGNAILSNPVAAAGSAYLAGNQVRVRFPRRRKEWADVVVELLRDAFGTAIEPHDETGAQFLGDAFADPDVGAVLVFGADDWMLPYEDAARLSGTKVLFEGPGKDPFLVLRGANLAAAAGALAASGTYNSGRACTAPERVYVDERLHDRFTEELAEAAEALPTGEPGDERTWIGPLLAADATRVRRQVELAVAGGARVLTGGSPGTPTVLVDVDQEMEVMRAETFGPVLPVLAVADAAQAVAFAEDSPYGLGATVYGGPDWVPARLARSHGAVHRGETWLDHRDRLPLAPYGGRRRSGWVWEWRGDRFTRWDGPRSAVAELSSLEI</sequence>
<dbReference type="PANTHER" id="PTHR42804">
    <property type="entry name" value="ALDEHYDE DEHYDROGENASE"/>
    <property type="match status" value="1"/>
</dbReference>
<reference evidence="4 5" key="1">
    <citation type="submission" date="2021-03" db="EMBL/GenBank/DDBJ databases">
        <title>Sequencing the genomes of 1000 actinobacteria strains.</title>
        <authorList>
            <person name="Klenk H.-P."/>
        </authorList>
    </citation>
    <scope>NUCLEOTIDE SEQUENCE [LARGE SCALE GENOMIC DNA]</scope>
    <source>
        <strain evidence="4 5">DSM 45510</strain>
    </source>
</reference>
<dbReference type="SUPFAM" id="SSF53720">
    <property type="entry name" value="ALDH-like"/>
    <property type="match status" value="1"/>
</dbReference>
<dbReference type="RefSeq" id="WP_209667817.1">
    <property type="nucleotide sequence ID" value="NZ_JAGGMS010000001.1"/>
</dbReference>
<keyword evidence="2 4" id="KW-0560">Oxidoreductase</keyword>
<dbReference type="EC" id="1.2.1.16" evidence="4"/>
<evidence type="ECO:0000256" key="1">
    <source>
        <dbReference type="ARBA" id="ARBA00009986"/>
    </source>
</evidence>
<evidence type="ECO:0000313" key="5">
    <source>
        <dbReference type="Proteomes" id="UP000741013"/>
    </source>
</evidence>
<feature type="domain" description="Aldehyde dehydrogenase" evidence="3">
    <location>
        <begin position="4"/>
        <end position="372"/>
    </location>
</feature>
<dbReference type="Pfam" id="PF00171">
    <property type="entry name" value="Aldedh"/>
    <property type="match status" value="1"/>
</dbReference>
<dbReference type="EC" id="1.2.1.20" evidence="4"/>
<organism evidence="4 5">
    <name type="scientific">Amycolatopsis magusensis</name>
    <dbReference type="NCBI Taxonomy" id="882444"/>
    <lineage>
        <taxon>Bacteria</taxon>
        <taxon>Bacillati</taxon>
        <taxon>Actinomycetota</taxon>
        <taxon>Actinomycetes</taxon>
        <taxon>Pseudonocardiales</taxon>
        <taxon>Pseudonocardiaceae</taxon>
        <taxon>Amycolatopsis</taxon>
    </lineage>
</organism>
<dbReference type="InterPro" id="IPR016163">
    <property type="entry name" value="Ald_DH_C"/>
</dbReference>
<dbReference type="Proteomes" id="UP000741013">
    <property type="component" value="Unassembled WGS sequence"/>
</dbReference>
<dbReference type="GO" id="GO:0102810">
    <property type="term" value="F:glutarate-semialdehyde dehydrogenase (NADP+) activity"/>
    <property type="evidence" value="ECO:0007669"/>
    <property type="project" value="UniProtKB-EC"/>
</dbReference>